<evidence type="ECO:0008006" key="4">
    <source>
        <dbReference type="Google" id="ProtNLM"/>
    </source>
</evidence>
<dbReference type="GO" id="GO:0022625">
    <property type="term" value="C:cytosolic large ribosomal subunit"/>
    <property type="evidence" value="ECO:0007669"/>
    <property type="project" value="TreeGrafter"/>
</dbReference>
<protein>
    <recommendedName>
        <fullName evidence="4">KOW domain-containing protein</fullName>
    </recommendedName>
</protein>
<dbReference type="PANTHER" id="PTHR11127:SF2">
    <property type="entry name" value="LARGE RIBOSOMAL SUBUNIT PROTEIN EL14"/>
    <property type="match status" value="1"/>
</dbReference>
<gene>
    <name evidence="3" type="ORF">S01H4_07827</name>
</gene>
<organism evidence="3">
    <name type="scientific">marine sediment metagenome</name>
    <dbReference type="NCBI Taxonomy" id="412755"/>
    <lineage>
        <taxon>unclassified sequences</taxon>
        <taxon>metagenomes</taxon>
        <taxon>ecological metagenomes</taxon>
    </lineage>
</organism>
<reference evidence="3" key="1">
    <citation type="journal article" date="2014" name="Front. Microbiol.">
        <title>High frequency of phylogenetically diverse reductive dehalogenase-homologous genes in deep subseafloor sedimentary metagenomes.</title>
        <authorList>
            <person name="Kawai M."/>
            <person name="Futagami T."/>
            <person name="Toyoda A."/>
            <person name="Takaki Y."/>
            <person name="Nishi S."/>
            <person name="Hori S."/>
            <person name="Arai W."/>
            <person name="Tsubouchi T."/>
            <person name="Morono Y."/>
            <person name="Uchiyama I."/>
            <person name="Ito T."/>
            <person name="Fujiyama A."/>
            <person name="Inagaki F."/>
            <person name="Takami H."/>
        </authorList>
    </citation>
    <scope>NUCLEOTIDE SEQUENCE</scope>
    <source>
        <strain evidence="3">Expedition CK06-06</strain>
    </source>
</reference>
<dbReference type="PANTHER" id="PTHR11127">
    <property type="entry name" value="60S RIBOSOMAL PROTEIN L14"/>
    <property type="match status" value="1"/>
</dbReference>
<evidence type="ECO:0000256" key="2">
    <source>
        <dbReference type="ARBA" id="ARBA00023274"/>
    </source>
</evidence>
<name>X0Z6Z8_9ZZZZ</name>
<proteinExistence type="predicted"/>
<dbReference type="GO" id="GO:0003735">
    <property type="term" value="F:structural constituent of ribosome"/>
    <property type="evidence" value="ECO:0007669"/>
    <property type="project" value="InterPro"/>
</dbReference>
<dbReference type="Gene3D" id="2.30.30.30">
    <property type="match status" value="1"/>
</dbReference>
<dbReference type="InterPro" id="IPR008991">
    <property type="entry name" value="Translation_prot_SH3-like_sf"/>
</dbReference>
<evidence type="ECO:0000313" key="3">
    <source>
        <dbReference type="EMBL" id="GAG64844.1"/>
    </source>
</evidence>
<dbReference type="SUPFAM" id="SSF50104">
    <property type="entry name" value="Translation proteins SH3-like domain"/>
    <property type="match status" value="1"/>
</dbReference>
<dbReference type="EMBL" id="BART01002608">
    <property type="protein sequence ID" value="GAG64844.1"/>
    <property type="molecule type" value="Genomic_DNA"/>
</dbReference>
<accession>X0Z6Z8</accession>
<dbReference type="CDD" id="cd06088">
    <property type="entry name" value="KOW_RPL14"/>
    <property type="match status" value="1"/>
</dbReference>
<keyword evidence="1" id="KW-0689">Ribosomal protein</keyword>
<dbReference type="NCBIfam" id="NF003320">
    <property type="entry name" value="PRK04333.1"/>
    <property type="match status" value="1"/>
</dbReference>
<sequence length="90" mass="10183">MSVYDIGRVCVKTTGREAGKYCVVVDIIDKNYILIDGLNVRRRRANYRHLEPITETIQIKKGASHSDIEAAIKNANLEKKLKEIVSIPTK</sequence>
<dbReference type="InterPro" id="IPR014722">
    <property type="entry name" value="Rib_uL2_dom2"/>
</dbReference>
<dbReference type="InterPro" id="IPR041985">
    <property type="entry name" value="Ribosomal_eL14_KOW"/>
</dbReference>
<comment type="caution">
    <text evidence="3">The sequence shown here is derived from an EMBL/GenBank/DDBJ whole genome shotgun (WGS) entry which is preliminary data.</text>
</comment>
<dbReference type="AlphaFoldDB" id="X0Z6Z8"/>
<evidence type="ECO:0000256" key="1">
    <source>
        <dbReference type="ARBA" id="ARBA00022980"/>
    </source>
</evidence>
<dbReference type="GO" id="GO:0003723">
    <property type="term" value="F:RNA binding"/>
    <property type="evidence" value="ECO:0007669"/>
    <property type="project" value="InterPro"/>
</dbReference>
<dbReference type="GO" id="GO:0042273">
    <property type="term" value="P:ribosomal large subunit biogenesis"/>
    <property type="evidence" value="ECO:0007669"/>
    <property type="project" value="TreeGrafter"/>
</dbReference>
<keyword evidence="2" id="KW-0687">Ribonucleoprotein</keyword>
<dbReference type="InterPro" id="IPR039660">
    <property type="entry name" value="Ribosomal_eL14"/>
</dbReference>